<sequence>MQLIGFKELSGCNSCSESLHNNISDVECANKKTILDYLKKGTSIFVRTDILHDIFTGDTISYENCVLGDNKYIWSNELIYYVEKYNAELPDEFIKHILKARC</sequence>
<accession>A0AAE3DXC6</accession>
<reference evidence="1 2" key="1">
    <citation type="submission" date="2021-10" db="EMBL/GenBank/DDBJ databases">
        <title>Anaerobic single-cell dispensing facilitates the cultivation of human gut bacteria.</title>
        <authorList>
            <person name="Afrizal A."/>
        </authorList>
    </citation>
    <scope>NUCLEOTIDE SEQUENCE [LARGE SCALE GENOMIC DNA]</scope>
    <source>
        <strain evidence="1 2">CLA-AA-H232</strain>
    </source>
</reference>
<dbReference type="EMBL" id="JAJEQM010000002">
    <property type="protein sequence ID" value="MCC2209565.1"/>
    <property type="molecule type" value="Genomic_DNA"/>
</dbReference>
<evidence type="ECO:0000313" key="2">
    <source>
        <dbReference type="Proteomes" id="UP001198242"/>
    </source>
</evidence>
<dbReference type="Proteomes" id="UP001198242">
    <property type="component" value="Unassembled WGS sequence"/>
</dbReference>
<comment type="caution">
    <text evidence="1">The sequence shown here is derived from an EMBL/GenBank/DDBJ whole genome shotgun (WGS) entry which is preliminary data.</text>
</comment>
<keyword evidence="2" id="KW-1185">Reference proteome</keyword>
<protein>
    <submittedName>
        <fullName evidence="1">Uncharacterized protein</fullName>
    </submittedName>
</protein>
<dbReference type="AlphaFoldDB" id="A0AAE3DXC6"/>
<evidence type="ECO:0000313" key="1">
    <source>
        <dbReference type="EMBL" id="MCC2209565.1"/>
    </source>
</evidence>
<gene>
    <name evidence="1" type="ORF">LKE05_01995</name>
</gene>
<dbReference type="RefSeq" id="WP_308455765.1">
    <property type="nucleotide sequence ID" value="NZ_JAJEQM010000002.1"/>
</dbReference>
<proteinExistence type="predicted"/>
<organism evidence="1 2">
    <name type="scientific">Hominilimicola fabiformis</name>
    <dbReference type="NCBI Taxonomy" id="2885356"/>
    <lineage>
        <taxon>Bacteria</taxon>
        <taxon>Bacillati</taxon>
        <taxon>Bacillota</taxon>
        <taxon>Clostridia</taxon>
        <taxon>Eubacteriales</taxon>
        <taxon>Oscillospiraceae</taxon>
        <taxon>Hominilimicola</taxon>
    </lineage>
</organism>
<name>A0AAE3DXC6_9FIRM</name>